<evidence type="ECO:0008006" key="3">
    <source>
        <dbReference type="Google" id="ProtNLM"/>
    </source>
</evidence>
<dbReference type="InterPro" id="IPR024747">
    <property type="entry name" value="Pyridox_Oxase-rel"/>
</dbReference>
<dbReference type="AlphaFoldDB" id="A0A7K1V3C4"/>
<reference evidence="1 2" key="1">
    <citation type="submission" date="2019-12" db="EMBL/GenBank/DDBJ databases">
        <title>Nocardia sp. nov. ET3-3 isolated from soil.</title>
        <authorList>
            <person name="Kanchanasin P."/>
            <person name="Tanasupawat S."/>
            <person name="Yuki M."/>
            <person name="Kudo T."/>
        </authorList>
    </citation>
    <scope>NUCLEOTIDE SEQUENCE [LARGE SCALE GENOMIC DNA]</scope>
    <source>
        <strain evidence="1 2">ET3-3</strain>
    </source>
</reference>
<proteinExistence type="predicted"/>
<dbReference type="InterPro" id="IPR012349">
    <property type="entry name" value="Split_barrel_FMN-bd"/>
</dbReference>
<dbReference type="Pfam" id="PF12900">
    <property type="entry name" value="Pyridox_ox_2"/>
    <property type="match status" value="1"/>
</dbReference>
<evidence type="ECO:0000313" key="2">
    <source>
        <dbReference type="Proteomes" id="UP000466794"/>
    </source>
</evidence>
<accession>A0A7K1V3C4</accession>
<dbReference type="Proteomes" id="UP000466794">
    <property type="component" value="Unassembled WGS sequence"/>
</dbReference>
<dbReference type="SUPFAM" id="SSF50475">
    <property type="entry name" value="FMN-binding split barrel"/>
    <property type="match status" value="1"/>
</dbReference>
<keyword evidence="2" id="KW-1185">Reference proteome</keyword>
<comment type="caution">
    <text evidence="1">The sequence shown here is derived from an EMBL/GenBank/DDBJ whole genome shotgun (WGS) entry which is preliminary data.</text>
</comment>
<name>A0A7K1V3C4_9NOCA</name>
<sequence length="95" mass="10492">MVDGEVIVVGTGVGVGIPPYQHVVAYEVDTLDLDTQQGRCVIVTGTAEPVTDPDELDRYRRSLHSRLPGGQEKILRIHPAAITGIEYLEPRRNDR</sequence>
<gene>
    <name evidence="1" type="ORF">GPX89_25730</name>
</gene>
<dbReference type="EMBL" id="WRPP01000005">
    <property type="protein sequence ID" value="MVU80638.1"/>
    <property type="molecule type" value="Genomic_DNA"/>
</dbReference>
<dbReference type="Gene3D" id="2.30.110.10">
    <property type="entry name" value="Electron Transport, Fmn-binding Protein, Chain A"/>
    <property type="match status" value="1"/>
</dbReference>
<protein>
    <recommendedName>
        <fullName evidence="3">Pyridoxamine 5'-phosphate oxidase family protein</fullName>
    </recommendedName>
</protein>
<evidence type="ECO:0000313" key="1">
    <source>
        <dbReference type="EMBL" id="MVU80638.1"/>
    </source>
</evidence>
<organism evidence="1 2">
    <name type="scientific">Nocardia terrae</name>
    <dbReference type="NCBI Taxonomy" id="2675851"/>
    <lineage>
        <taxon>Bacteria</taxon>
        <taxon>Bacillati</taxon>
        <taxon>Actinomycetota</taxon>
        <taxon>Actinomycetes</taxon>
        <taxon>Mycobacteriales</taxon>
        <taxon>Nocardiaceae</taxon>
        <taxon>Nocardia</taxon>
    </lineage>
</organism>